<evidence type="ECO:0000256" key="8">
    <source>
        <dbReference type="ARBA" id="ARBA00023118"/>
    </source>
</evidence>
<keyword evidence="5 9" id="KW-0255">Endonuclease</keyword>
<comment type="cofactor">
    <cofactor evidence="1">
        <name>Mg(2+)</name>
        <dbReference type="ChEBI" id="CHEBI:18420"/>
    </cofactor>
</comment>
<dbReference type="AlphaFoldDB" id="A0AA97M1E7"/>
<dbReference type="RefSeq" id="WP_119268159.1">
    <property type="nucleotide sequence ID" value="NZ_JBGBYW010000002.1"/>
</dbReference>
<comment type="similarity">
    <text evidence="2">Belongs to the CRISPR-associated endoribonuclease Cas2 protein family.</text>
</comment>
<keyword evidence="7" id="KW-0460">Magnesium</keyword>
<dbReference type="KEGG" id="thao:NI17_010525"/>
<evidence type="ECO:0000313" key="9">
    <source>
        <dbReference type="EMBL" id="UOE21980.1"/>
    </source>
</evidence>
<dbReference type="GO" id="GO:0004521">
    <property type="term" value="F:RNA endonuclease activity"/>
    <property type="evidence" value="ECO:0007669"/>
    <property type="project" value="InterPro"/>
</dbReference>
<sequence>MAVCGTAQDHNLKILRTCRRCLHHVQRSVFEGQLSPAQLRRFQSGVSDFIDHGTTTSSSTSFLLVLSFATTPSDSTD</sequence>
<keyword evidence="4" id="KW-0479">Metal-binding</keyword>
<reference evidence="9" key="1">
    <citation type="submission" date="2020-10" db="EMBL/GenBank/DDBJ databases">
        <title>De novo genome project of the cellulose decomposer Thermobifida halotolerans type strain.</title>
        <authorList>
            <person name="Nagy I."/>
            <person name="Horvath B."/>
            <person name="Kukolya J."/>
            <person name="Nagy I."/>
            <person name="Orsini M."/>
        </authorList>
    </citation>
    <scope>NUCLEOTIDE SEQUENCE</scope>
    <source>
        <strain evidence="9">DSM 44931</strain>
    </source>
</reference>
<protein>
    <submittedName>
        <fullName evidence="9">CRISPR-associated endonuclease Cas2</fullName>
    </submittedName>
</protein>
<keyword evidence="3" id="KW-0540">Nuclease</keyword>
<dbReference type="Gene3D" id="3.30.70.240">
    <property type="match status" value="1"/>
</dbReference>
<evidence type="ECO:0000256" key="3">
    <source>
        <dbReference type="ARBA" id="ARBA00022722"/>
    </source>
</evidence>
<evidence type="ECO:0000256" key="1">
    <source>
        <dbReference type="ARBA" id="ARBA00001946"/>
    </source>
</evidence>
<accession>A0AA97M1E7</accession>
<name>A0AA97M1E7_9ACTN</name>
<dbReference type="CDD" id="cd09725">
    <property type="entry name" value="Cas2_I_II_III"/>
    <property type="match status" value="1"/>
</dbReference>
<dbReference type="Pfam" id="PF09827">
    <property type="entry name" value="CRISPR_Cas2"/>
    <property type="match status" value="1"/>
</dbReference>
<keyword evidence="8" id="KW-0051">Antiviral defense</keyword>
<evidence type="ECO:0000256" key="2">
    <source>
        <dbReference type="ARBA" id="ARBA00009959"/>
    </source>
</evidence>
<keyword evidence="10" id="KW-1185">Reference proteome</keyword>
<organism evidence="9 10">
    <name type="scientific">Thermobifida halotolerans</name>
    <dbReference type="NCBI Taxonomy" id="483545"/>
    <lineage>
        <taxon>Bacteria</taxon>
        <taxon>Bacillati</taxon>
        <taxon>Actinomycetota</taxon>
        <taxon>Actinomycetes</taxon>
        <taxon>Streptosporangiales</taxon>
        <taxon>Nocardiopsidaceae</taxon>
        <taxon>Thermobifida</taxon>
    </lineage>
</organism>
<dbReference type="Proteomes" id="UP000265719">
    <property type="component" value="Chromosome"/>
</dbReference>
<evidence type="ECO:0000256" key="7">
    <source>
        <dbReference type="ARBA" id="ARBA00022842"/>
    </source>
</evidence>
<dbReference type="SUPFAM" id="SSF143430">
    <property type="entry name" value="TTP0101/SSO1404-like"/>
    <property type="match status" value="1"/>
</dbReference>
<evidence type="ECO:0000256" key="6">
    <source>
        <dbReference type="ARBA" id="ARBA00022801"/>
    </source>
</evidence>
<dbReference type="GO" id="GO:0043571">
    <property type="term" value="P:maintenance of CRISPR repeat elements"/>
    <property type="evidence" value="ECO:0007669"/>
    <property type="project" value="InterPro"/>
</dbReference>
<dbReference type="EMBL" id="CP063196">
    <property type="protein sequence ID" value="UOE21980.1"/>
    <property type="molecule type" value="Genomic_DNA"/>
</dbReference>
<evidence type="ECO:0000313" key="10">
    <source>
        <dbReference type="Proteomes" id="UP000265719"/>
    </source>
</evidence>
<proteinExistence type="inferred from homology"/>
<evidence type="ECO:0000256" key="4">
    <source>
        <dbReference type="ARBA" id="ARBA00022723"/>
    </source>
</evidence>
<dbReference type="GO" id="GO:0016787">
    <property type="term" value="F:hydrolase activity"/>
    <property type="evidence" value="ECO:0007669"/>
    <property type="project" value="UniProtKB-KW"/>
</dbReference>
<keyword evidence="6" id="KW-0378">Hydrolase</keyword>
<gene>
    <name evidence="9" type="ORF">NI17_010525</name>
</gene>
<evidence type="ECO:0000256" key="5">
    <source>
        <dbReference type="ARBA" id="ARBA00022759"/>
    </source>
</evidence>
<dbReference type="GO" id="GO:0046872">
    <property type="term" value="F:metal ion binding"/>
    <property type="evidence" value="ECO:0007669"/>
    <property type="project" value="UniProtKB-KW"/>
</dbReference>
<dbReference type="InterPro" id="IPR021127">
    <property type="entry name" value="CRISPR_associated_Cas2"/>
</dbReference>
<dbReference type="InterPro" id="IPR019199">
    <property type="entry name" value="Virulence_VapD/CRISPR_Cas2"/>
</dbReference>
<dbReference type="GO" id="GO:0051607">
    <property type="term" value="P:defense response to virus"/>
    <property type="evidence" value="ECO:0007669"/>
    <property type="project" value="UniProtKB-KW"/>
</dbReference>